<gene>
    <name evidence="1" type="ORF">GCM10007140_12920</name>
</gene>
<dbReference type="RefSeq" id="WP_188387571.1">
    <property type="nucleotide sequence ID" value="NZ_BMFK01000001.1"/>
</dbReference>
<dbReference type="PROSITE" id="PS51257">
    <property type="entry name" value="PROKAR_LIPOPROTEIN"/>
    <property type="match status" value="1"/>
</dbReference>
<proteinExistence type="predicted"/>
<evidence type="ECO:0000313" key="1">
    <source>
        <dbReference type="EMBL" id="GGE64057.1"/>
    </source>
</evidence>
<comment type="caution">
    <text evidence="1">The sequence shown here is derived from an EMBL/GenBank/DDBJ whole genome shotgun (WGS) entry which is preliminary data.</text>
</comment>
<dbReference type="AlphaFoldDB" id="A0A917EPV9"/>
<organism evidence="1 2">
    <name type="scientific">Priestia taiwanensis</name>
    <dbReference type="NCBI Taxonomy" id="1347902"/>
    <lineage>
        <taxon>Bacteria</taxon>
        <taxon>Bacillati</taxon>
        <taxon>Bacillota</taxon>
        <taxon>Bacilli</taxon>
        <taxon>Bacillales</taxon>
        <taxon>Bacillaceae</taxon>
        <taxon>Priestia</taxon>
    </lineage>
</organism>
<reference evidence="1" key="1">
    <citation type="journal article" date="2014" name="Int. J. Syst. Evol. Microbiol.">
        <title>Complete genome sequence of Corynebacterium casei LMG S-19264T (=DSM 44701T), isolated from a smear-ripened cheese.</title>
        <authorList>
            <consortium name="US DOE Joint Genome Institute (JGI-PGF)"/>
            <person name="Walter F."/>
            <person name="Albersmeier A."/>
            <person name="Kalinowski J."/>
            <person name="Ruckert C."/>
        </authorList>
    </citation>
    <scope>NUCLEOTIDE SEQUENCE</scope>
    <source>
        <strain evidence="1">CGMCC 1.12698</strain>
    </source>
</reference>
<sequence length="115" mass="12703">MKKALGFLIVGLLAFTLVGCESKDWSGKYEVTNEKLDDSGIMYVNVKVEGVTDEDSLKSFIKDFKAKNSEYTAHDSLFIKIDDGGKLSNYKVANTAKGSAQTGLDKNTEAFEYKE</sequence>
<evidence type="ECO:0008006" key="3">
    <source>
        <dbReference type="Google" id="ProtNLM"/>
    </source>
</evidence>
<name>A0A917EPV9_9BACI</name>
<accession>A0A917EPV9</accession>
<protein>
    <recommendedName>
        <fullName evidence="3">DUF1307 domain-containing protein</fullName>
    </recommendedName>
</protein>
<keyword evidence="2" id="KW-1185">Reference proteome</keyword>
<reference evidence="1" key="2">
    <citation type="submission" date="2020-09" db="EMBL/GenBank/DDBJ databases">
        <authorList>
            <person name="Sun Q."/>
            <person name="Zhou Y."/>
        </authorList>
    </citation>
    <scope>NUCLEOTIDE SEQUENCE</scope>
    <source>
        <strain evidence="1">CGMCC 1.12698</strain>
    </source>
</reference>
<dbReference type="EMBL" id="BMFK01000001">
    <property type="protein sequence ID" value="GGE64057.1"/>
    <property type="molecule type" value="Genomic_DNA"/>
</dbReference>
<dbReference type="Proteomes" id="UP000605259">
    <property type="component" value="Unassembled WGS sequence"/>
</dbReference>
<evidence type="ECO:0000313" key="2">
    <source>
        <dbReference type="Proteomes" id="UP000605259"/>
    </source>
</evidence>